<proteinExistence type="predicted"/>
<protein>
    <recommendedName>
        <fullName evidence="4">DUF1566 domain-containing protein</fullName>
    </recommendedName>
</protein>
<dbReference type="AlphaFoldDB" id="A0A923N2W0"/>
<evidence type="ECO:0000313" key="2">
    <source>
        <dbReference type="EMBL" id="MBC5845805.1"/>
    </source>
</evidence>
<feature type="transmembrane region" description="Helical" evidence="1">
    <location>
        <begin position="33"/>
        <end position="58"/>
    </location>
</feature>
<dbReference type="Proteomes" id="UP000641454">
    <property type="component" value="Unassembled WGS sequence"/>
</dbReference>
<keyword evidence="1" id="KW-0472">Membrane</keyword>
<name>A0A923N2W0_9FLAO</name>
<feature type="transmembrane region" description="Helical" evidence="1">
    <location>
        <begin position="158"/>
        <end position="178"/>
    </location>
</feature>
<evidence type="ECO:0000256" key="1">
    <source>
        <dbReference type="SAM" id="Phobius"/>
    </source>
</evidence>
<keyword evidence="1" id="KW-0812">Transmembrane</keyword>
<comment type="caution">
    <text evidence="2">The sequence shown here is derived from an EMBL/GenBank/DDBJ whole genome shotgun (WGS) entry which is preliminary data.</text>
</comment>
<dbReference type="RefSeq" id="WP_187020849.1">
    <property type="nucleotide sequence ID" value="NZ_JACRUK010000054.1"/>
</dbReference>
<organism evidence="2 3">
    <name type="scientific">Flavobacterium muglaense</name>
    <dbReference type="NCBI Taxonomy" id="2764716"/>
    <lineage>
        <taxon>Bacteria</taxon>
        <taxon>Pseudomonadati</taxon>
        <taxon>Bacteroidota</taxon>
        <taxon>Flavobacteriia</taxon>
        <taxon>Flavobacteriales</taxon>
        <taxon>Flavobacteriaceae</taxon>
        <taxon>Flavobacterium</taxon>
    </lineage>
</organism>
<accession>A0A923N2W0</accession>
<keyword evidence="1" id="KW-1133">Transmembrane helix</keyword>
<evidence type="ECO:0008006" key="4">
    <source>
        <dbReference type="Google" id="ProtNLM"/>
    </source>
</evidence>
<gene>
    <name evidence="2" type="ORF">H8R25_15380</name>
</gene>
<feature type="transmembrane region" description="Helical" evidence="1">
    <location>
        <begin position="117"/>
        <end position="137"/>
    </location>
</feature>
<reference evidence="2 3" key="1">
    <citation type="submission" date="2020-08" db="EMBL/GenBank/DDBJ databases">
        <title>Description of novel Flavobacterium F-392 isolate.</title>
        <authorList>
            <person name="Saticioglu I.B."/>
            <person name="Duman M."/>
            <person name="Altun S."/>
        </authorList>
    </citation>
    <scope>NUCLEOTIDE SEQUENCE [LARGE SCALE GENOMIC DNA]</scope>
    <source>
        <strain evidence="2 3">F-392</strain>
    </source>
</reference>
<sequence length="430" mass="49153">MSNQKYDAIWVKGSFFERGHWKFVPRADGGGGALGTIIAIGVVIFIVFCLILTLPLWISLLGFSMVKSKRYYAGIGSVLALLYFFIDIYKNWISGYLLFGYNSSSGAFNEGLFGEKFAIYFYIINGVATLLALMFIADSELFNETEYSINKNHTQSNIKKLITIGFLLIIIGLGFYSISTKIHNGINVDNKSTVEIDTLGNNVEQVNNENQDGEVEFVSYLNDTLPKAKLNVEKVYFYFEPNNKDRTSYYFKRESKGMIVNYSDRKNGFIYVYNDSQEHNGWMWMLESDFELIDDVISDDNSESSEVNNKISLGGYYHGGIIFHLDYDGKHGLIRTNTIEKEDGFTWDMAKQSSEEYINDGFNNWYLPESEELEMIFANKNDNLLKDGKYWCLLDGSKNGNFLGYTSSDNSFWTASRDYTVPMAIFISKF</sequence>
<keyword evidence="3" id="KW-1185">Reference proteome</keyword>
<feature type="transmembrane region" description="Helical" evidence="1">
    <location>
        <begin position="70"/>
        <end position="89"/>
    </location>
</feature>
<evidence type="ECO:0000313" key="3">
    <source>
        <dbReference type="Proteomes" id="UP000641454"/>
    </source>
</evidence>
<dbReference type="EMBL" id="JACRUL010000054">
    <property type="protein sequence ID" value="MBC5845805.1"/>
    <property type="molecule type" value="Genomic_DNA"/>
</dbReference>